<dbReference type="Gene3D" id="3.30.70.330">
    <property type="match status" value="1"/>
</dbReference>
<dbReference type="GO" id="GO:0003723">
    <property type="term" value="F:RNA binding"/>
    <property type="evidence" value="ECO:0007669"/>
    <property type="project" value="UniProtKB-UniRule"/>
</dbReference>
<feature type="domain" description="RRM" evidence="4">
    <location>
        <begin position="60"/>
        <end position="144"/>
    </location>
</feature>
<gene>
    <name evidence="5" type="ORF">GpartN1_g3056.t1</name>
</gene>
<dbReference type="OrthoDB" id="10065185at2759"/>
<evidence type="ECO:0000256" key="2">
    <source>
        <dbReference type="PROSITE-ProRule" id="PRU00176"/>
    </source>
</evidence>
<keyword evidence="6" id="KW-1185">Reference proteome</keyword>
<dbReference type="AlphaFoldDB" id="A0A9C7PVU1"/>
<dbReference type="PROSITE" id="PS50102">
    <property type="entry name" value="RRM"/>
    <property type="match status" value="1"/>
</dbReference>
<feature type="region of interest" description="Disordered" evidence="3">
    <location>
        <begin position="237"/>
        <end position="467"/>
    </location>
</feature>
<reference evidence="5" key="2">
    <citation type="submission" date="2022-01" db="EMBL/GenBank/DDBJ databases">
        <authorList>
            <person name="Hirooka S."/>
            <person name="Miyagishima S.Y."/>
        </authorList>
    </citation>
    <scope>NUCLEOTIDE SEQUENCE</scope>
    <source>
        <strain evidence="5">NBRC 102759</strain>
    </source>
</reference>
<dbReference type="InterPro" id="IPR034772">
    <property type="entry name" value="CPSF6/7"/>
</dbReference>
<protein>
    <recommendedName>
        <fullName evidence="4">RRM domain-containing protein</fullName>
    </recommendedName>
</protein>
<dbReference type="EMBL" id="BQMJ01000022">
    <property type="protein sequence ID" value="GJQ11265.1"/>
    <property type="molecule type" value="Genomic_DNA"/>
</dbReference>
<proteinExistence type="inferred from homology"/>
<evidence type="ECO:0000313" key="6">
    <source>
        <dbReference type="Proteomes" id="UP001061958"/>
    </source>
</evidence>
<feature type="compositionally biased region" description="Basic and acidic residues" evidence="3">
    <location>
        <begin position="443"/>
        <end position="467"/>
    </location>
</feature>
<feature type="compositionally biased region" description="Low complexity" evidence="3">
    <location>
        <begin position="256"/>
        <end position="266"/>
    </location>
</feature>
<feature type="compositionally biased region" description="Polar residues" evidence="3">
    <location>
        <begin position="267"/>
        <end position="277"/>
    </location>
</feature>
<evidence type="ECO:0000313" key="5">
    <source>
        <dbReference type="EMBL" id="GJQ11265.1"/>
    </source>
</evidence>
<dbReference type="SUPFAM" id="SSF54928">
    <property type="entry name" value="RNA-binding domain, RBD"/>
    <property type="match status" value="1"/>
</dbReference>
<dbReference type="InterPro" id="IPR012677">
    <property type="entry name" value="Nucleotide-bd_a/b_plait_sf"/>
</dbReference>
<dbReference type="GO" id="GO:0005634">
    <property type="term" value="C:nucleus"/>
    <property type="evidence" value="ECO:0007669"/>
    <property type="project" value="UniProtKB-SubCell"/>
</dbReference>
<reference evidence="5" key="1">
    <citation type="journal article" date="2022" name="Proc. Natl. Acad. Sci. U.S.A.">
        <title>Life cycle and functional genomics of the unicellular red alga Galdieria for elucidating algal and plant evolution and industrial use.</title>
        <authorList>
            <person name="Hirooka S."/>
            <person name="Itabashi T."/>
            <person name="Ichinose T.M."/>
            <person name="Onuma R."/>
            <person name="Fujiwara T."/>
            <person name="Yamashita S."/>
            <person name="Jong L.W."/>
            <person name="Tomita R."/>
            <person name="Iwane A.H."/>
            <person name="Miyagishima S.Y."/>
        </authorList>
    </citation>
    <scope>NUCLEOTIDE SEQUENCE</scope>
    <source>
        <strain evidence="5">NBRC 102759</strain>
    </source>
</reference>
<evidence type="ECO:0000256" key="3">
    <source>
        <dbReference type="SAM" id="MobiDB-lite"/>
    </source>
</evidence>
<dbReference type="SMART" id="SM00360">
    <property type="entry name" value="RRM"/>
    <property type="match status" value="1"/>
</dbReference>
<feature type="compositionally biased region" description="Polar residues" evidence="3">
    <location>
        <begin position="150"/>
        <end position="186"/>
    </location>
</feature>
<feature type="compositionally biased region" description="Basic and acidic residues" evidence="3">
    <location>
        <begin position="347"/>
        <end position="360"/>
    </location>
</feature>
<evidence type="ECO:0000259" key="4">
    <source>
        <dbReference type="PROSITE" id="PS50102"/>
    </source>
</evidence>
<sequence length="467" mass="51688">MEDANIKEQEEDKLDFYDDLFHNAPEIQNDGMETESTGAIQGLENEQDAETQPTTDPSKTAVSVSGLAWWFTDEELENIACESNEGISLRKALKESQFCYDPINGKSTGDAFLIFQNSKVAQEAVRKLQSHDFGRKVKVELTTEEMAQQETEWSLKRSQGRQVPNRYQPQGRRNPSQKGSFEQSYRGQGASGPFPGGAAHFAQKFPSQASTMSAPPAFPFFTPFGFPAFPGMPGNMTGRGNHLGSNTMASHTAVGANNASSNNSNNLPTARPNQPDSNFFPPGFPPIPPHLFGYPPLSGMPPTGGFPGSYSSGSPATGPFGSAAFNGPDSSAIQSNMPVSSASSRYTGDKDIQAKEESEHPSVVYSKNRETKTKQDASQRRSSRDSSKSEPSSSSRKSGDSRSRSERHSKRHSRHEKKRSRRHDSDSEDDSLHRERSSRRKYRGNEHSRERYEKYSKQSSHEERRGR</sequence>
<dbReference type="PANTHER" id="PTHR23204">
    <property type="entry name" value="CLEAVAGE AND POLYADENYLATION SPECIFIC FACTOR"/>
    <property type="match status" value="1"/>
</dbReference>
<evidence type="ECO:0000256" key="1">
    <source>
        <dbReference type="ARBA" id="ARBA00006265"/>
    </source>
</evidence>
<feature type="compositionally biased region" description="Basic and acidic residues" evidence="3">
    <location>
        <begin position="397"/>
        <end position="406"/>
    </location>
</feature>
<dbReference type="Proteomes" id="UP001061958">
    <property type="component" value="Unassembled WGS sequence"/>
</dbReference>
<feature type="compositionally biased region" description="Polar residues" evidence="3">
    <location>
        <begin position="50"/>
        <end position="60"/>
    </location>
</feature>
<feature type="region of interest" description="Disordered" evidence="3">
    <location>
        <begin position="20"/>
        <end position="60"/>
    </location>
</feature>
<name>A0A9C7PVU1_9RHOD</name>
<feature type="region of interest" description="Disordered" evidence="3">
    <location>
        <begin position="150"/>
        <end position="201"/>
    </location>
</feature>
<accession>A0A9C7PVU1</accession>
<organism evidence="5 6">
    <name type="scientific">Galdieria partita</name>
    <dbReference type="NCBI Taxonomy" id="83374"/>
    <lineage>
        <taxon>Eukaryota</taxon>
        <taxon>Rhodophyta</taxon>
        <taxon>Bangiophyceae</taxon>
        <taxon>Galdieriales</taxon>
        <taxon>Galdieriaceae</taxon>
        <taxon>Galdieria</taxon>
    </lineage>
</organism>
<dbReference type="InterPro" id="IPR035979">
    <property type="entry name" value="RBD_domain_sf"/>
</dbReference>
<keyword evidence="2" id="KW-0694">RNA-binding</keyword>
<comment type="similarity">
    <text evidence="1">Belongs to the RRM CPSF6/7 family.</text>
</comment>
<feature type="compositionally biased region" description="Basic and acidic residues" evidence="3">
    <location>
        <begin position="367"/>
        <end position="388"/>
    </location>
</feature>
<feature type="compositionally biased region" description="Polar residues" evidence="3">
    <location>
        <begin position="328"/>
        <end position="346"/>
    </location>
</feature>
<dbReference type="GO" id="GO:0006397">
    <property type="term" value="P:mRNA processing"/>
    <property type="evidence" value="ECO:0007669"/>
    <property type="project" value="UniProtKB-KW"/>
</dbReference>
<comment type="caution">
    <text evidence="5">The sequence shown here is derived from an EMBL/GenBank/DDBJ whole genome shotgun (WGS) entry which is preliminary data.</text>
</comment>
<dbReference type="InterPro" id="IPR000504">
    <property type="entry name" value="RRM_dom"/>
</dbReference>
<feature type="compositionally biased region" description="Basic residues" evidence="3">
    <location>
        <begin position="407"/>
        <end position="422"/>
    </location>
</feature>